<dbReference type="HAMAP" id="MF_01270">
    <property type="entry name" value="AnhMurNAc_kinase"/>
    <property type="match status" value="1"/>
</dbReference>
<keyword evidence="1 2" id="KW-0418">Kinase</keyword>
<dbReference type="NCBIfam" id="NF007148">
    <property type="entry name" value="PRK09585.3-2"/>
    <property type="match status" value="1"/>
</dbReference>
<dbReference type="InterPro" id="IPR005338">
    <property type="entry name" value="Anhydro_N_Ac-Mur_kinase"/>
</dbReference>
<evidence type="ECO:0000313" key="3">
    <source>
        <dbReference type="Proteomes" id="UP000186895"/>
    </source>
</evidence>
<protein>
    <recommendedName>
        <fullName evidence="1">Anhydro-N-acetylmuramic acid kinase</fullName>
        <ecNumber evidence="1">2.7.1.170</ecNumber>
    </recommendedName>
    <alternativeName>
        <fullName evidence="1">AnhMurNAc kinase</fullName>
    </alternativeName>
</protein>
<keyword evidence="3" id="KW-1185">Reference proteome</keyword>
<dbReference type="CDD" id="cd24050">
    <property type="entry name" value="ASKHA_NBD_ANMK"/>
    <property type="match status" value="1"/>
</dbReference>
<dbReference type="GO" id="GO:0009254">
    <property type="term" value="P:peptidoglycan turnover"/>
    <property type="evidence" value="ECO:0007669"/>
    <property type="project" value="UniProtKB-UniRule"/>
</dbReference>
<dbReference type="Gene3D" id="3.30.420.40">
    <property type="match status" value="2"/>
</dbReference>
<proteinExistence type="inferred from homology"/>
<evidence type="ECO:0000256" key="1">
    <source>
        <dbReference type="HAMAP-Rule" id="MF_01270"/>
    </source>
</evidence>
<keyword evidence="1" id="KW-0808">Transferase</keyword>
<comment type="catalytic activity">
    <reaction evidence="1">
        <text>1,6-anhydro-N-acetyl-beta-muramate + ATP + H2O = N-acetyl-D-muramate 6-phosphate + ADP + H(+)</text>
        <dbReference type="Rhea" id="RHEA:24952"/>
        <dbReference type="ChEBI" id="CHEBI:15377"/>
        <dbReference type="ChEBI" id="CHEBI:15378"/>
        <dbReference type="ChEBI" id="CHEBI:30616"/>
        <dbReference type="ChEBI" id="CHEBI:58690"/>
        <dbReference type="ChEBI" id="CHEBI:58722"/>
        <dbReference type="ChEBI" id="CHEBI:456216"/>
        <dbReference type="EC" id="2.7.1.170"/>
    </reaction>
</comment>
<dbReference type="UniPathway" id="UPA00544"/>
<evidence type="ECO:0000313" key="2">
    <source>
        <dbReference type="EMBL" id="SIR04608.1"/>
    </source>
</evidence>
<comment type="similarity">
    <text evidence="1">Belongs to the anhydro-N-acetylmuramic acid kinase family.</text>
</comment>
<dbReference type="GO" id="GO:0016301">
    <property type="term" value="F:kinase activity"/>
    <property type="evidence" value="ECO:0007669"/>
    <property type="project" value="UniProtKB-KW"/>
</dbReference>
<dbReference type="UniPathway" id="UPA00343"/>
<dbReference type="SUPFAM" id="SSF53067">
    <property type="entry name" value="Actin-like ATPase domain"/>
    <property type="match status" value="1"/>
</dbReference>
<dbReference type="NCBIfam" id="NF007139">
    <property type="entry name" value="PRK09585.1-3"/>
    <property type="match status" value="1"/>
</dbReference>
<organism evidence="2 3">
    <name type="scientific">Marinobacterium stanieri</name>
    <dbReference type="NCBI Taxonomy" id="49186"/>
    <lineage>
        <taxon>Bacteria</taxon>
        <taxon>Pseudomonadati</taxon>
        <taxon>Pseudomonadota</taxon>
        <taxon>Gammaproteobacteria</taxon>
        <taxon>Oceanospirillales</taxon>
        <taxon>Oceanospirillaceae</taxon>
        <taxon>Marinobacterium</taxon>
    </lineage>
</organism>
<dbReference type="EMBL" id="FTMN01000015">
    <property type="protein sequence ID" value="SIR04608.1"/>
    <property type="molecule type" value="Genomic_DNA"/>
</dbReference>
<keyword evidence="1" id="KW-0547">Nucleotide-binding</keyword>
<dbReference type="AlphaFoldDB" id="A0A1N6XQI8"/>
<gene>
    <name evidence="1" type="primary">anmK</name>
    <name evidence="2" type="ORF">SAMN05421647_11548</name>
</gene>
<dbReference type="GO" id="GO:0097175">
    <property type="term" value="P:1,6-anhydro-N-acetyl-beta-muramic acid catabolic process"/>
    <property type="evidence" value="ECO:0007669"/>
    <property type="project" value="UniProtKB-UniRule"/>
</dbReference>
<dbReference type="GO" id="GO:0016773">
    <property type="term" value="F:phosphotransferase activity, alcohol group as acceptor"/>
    <property type="evidence" value="ECO:0007669"/>
    <property type="project" value="UniProtKB-UniRule"/>
</dbReference>
<dbReference type="STRING" id="49186.SAMN05421647_11548"/>
<dbReference type="InterPro" id="IPR043129">
    <property type="entry name" value="ATPase_NBD"/>
</dbReference>
<sequence>MSQYYIGLMSGTSLDSVDAVLVRFEPEFELLAWHEHALPEPQRQSILQLTQPGDNEIEHLGLLDRQLGELFADAVNTLLERSGTDPADIIAIGSHGQTIRHRPEKGFSLQIGDPASIAEHTGITTLADFRRRDLAAGGQGAPLVPPFHEHLFRSHKQDRVLVNLGGMANITLLPANPQQDVSGYDTGPGNVLMDTWIQRQQGKAFDRHGDWARSGQVIEELLDSMLSDAYFHQPPPKSTGRETFNSEWLERAITRLAEAPRAEDVQATLLELTARSLADAIKTHSLAQPELYLCGGGSHNQGLHQRLQQLLPDSQISTTEALGLHPDWMEATAFAWFAMRTLNRKTASRASVTGARGDRILGAIHLP</sequence>
<accession>A0A1N6XQI8</accession>
<dbReference type="Proteomes" id="UP000186895">
    <property type="component" value="Unassembled WGS sequence"/>
</dbReference>
<dbReference type="EC" id="2.7.1.170" evidence="1"/>
<keyword evidence="1" id="KW-0067">ATP-binding</keyword>
<dbReference type="GO" id="GO:0006040">
    <property type="term" value="P:amino sugar metabolic process"/>
    <property type="evidence" value="ECO:0007669"/>
    <property type="project" value="InterPro"/>
</dbReference>
<reference evidence="2 3" key="1">
    <citation type="submission" date="2017-01" db="EMBL/GenBank/DDBJ databases">
        <authorList>
            <person name="Mah S.A."/>
            <person name="Swanson W.J."/>
            <person name="Moy G.W."/>
            <person name="Vacquier V.D."/>
        </authorList>
    </citation>
    <scope>NUCLEOTIDE SEQUENCE [LARGE SCALE GENOMIC DNA]</scope>
    <source>
        <strain evidence="2 3">DSM 7027</strain>
    </source>
</reference>
<dbReference type="GO" id="GO:0005524">
    <property type="term" value="F:ATP binding"/>
    <property type="evidence" value="ECO:0007669"/>
    <property type="project" value="UniProtKB-UniRule"/>
</dbReference>
<comment type="function">
    <text evidence="1">Catalyzes the specific phosphorylation of 1,6-anhydro-N-acetylmuramic acid (anhMurNAc) with the simultaneous cleavage of the 1,6-anhydro ring, generating MurNAc-6-P. Is required for the utilization of anhMurNAc either imported from the medium or derived from its own cell wall murein, and thus plays a role in cell wall recycling.</text>
</comment>
<dbReference type="PANTHER" id="PTHR30605:SF0">
    <property type="entry name" value="ANHYDRO-N-ACETYLMURAMIC ACID KINASE"/>
    <property type="match status" value="1"/>
</dbReference>
<name>A0A1N6XQI8_9GAMM</name>
<dbReference type="RefSeq" id="WP_076466420.1">
    <property type="nucleotide sequence ID" value="NZ_FTMN01000015.1"/>
</dbReference>
<keyword evidence="1" id="KW-0119">Carbohydrate metabolism</keyword>
<comment type="pathway">
    <text evidence="1">Amino-sugar metabolism; 1,6-anhydro-N-acetylmuramate degradation.</text>
</comment>
<dbReference type="Pfam" id="PF03702">
    <property type="entry name" value="AnmK"/>
    <property type="match status" value="1"/>
</dbReference>
<feature type="binding site" evidence="1">
    <location>
        <begin position="11"/>
        <end position="18"/>
    </location>
    <ligand>
        <name>ATP</name>
        <dbReference type="ChEBI" id="CHEBI:30616"/>
    </ligand>
</feature>
<comment type="pathway">
    <text evidence="1">Cell wall biogenesis; peptidoglycan recycling.</text>
</comment>
<dbReference type="eggNOG" id="COG2377">
    <property type="taxonomic scope" value="Bacteria"/>
</dbReference>
<dbReference type="PANTHER" id="PTHR30605">
    <property type="entry name" value="ANHYDRO-N-ACETYLMURAMIC ACID KINASE"/>
    <property type="match status" value="1"/>
</dbReference>